<dbReference type="RefSeq" id="WP_264772215.1">
    <property type="nucleotide sequence ID" value="NZ_JAPDOG010000011.1"/>
</dbReference>
<dbReference type="InterPro" id="IPR001623">
    <property type="entry name" value="DnaJ_domain"/>
</dbReference>
<dbReference type="EMBL" id="JAPDOG010000011">
    <property type="protein sequence ID" value="MCW3782482.1"/>
    <property type="molecule type" value="Genomic_DNA"/>
</dbReference>
<name>A0ABT3J462_9RHOB</name>
<accession>A0ABT3J462</accession>
<sequence>MTLTARDILGTTPAAAATLFPGSVREIRRAFHRLAAAWHPDICAEPEATRVMAHLVTLRDRALAVSGAAGQPRRGPAGRTLRTADGHDLAIAPRASRTADHGEILVGSRTIATVYPADLVDLAAREVAAIAGFRFADPGMEAQMRPFLPRLLRETALESGGRLTILERNPEEILLADLLAHAGAMPPVHAAWLCSGLMNIAAWLGWHGQVHGAIGPETVLVNPKTHSVRLAGGWCFAVPMGTRPDLLPARSLDALPRLAVAGTGTDARTDAELVRLTVREALGDAAGSQLHDGTVPAPIAAWLSFPPAGDAMRDYAGWQKALVEAWGPRRFVEYAVTAEDVYA</sequence>
<proteinExistence type="predicted"/>
<evidence type="ECO:0000313" key="2">
    <source>
        <dbReference type="Proteomes" id="UP001207582"/>
    </source>
</evidence>
<comment type="caution">
    <text evidence="1">The sequence shown here is derived from an EMBL/GenBank/DDBJ whole genome shotgun (WGS) entry which is preliminary data.</text>
</comment>
<gene>
    <name evidence="1" type="ORF">OM960_12895</name>
</gene>
<dbReference type="SUPFAM" id="SSF46565">
    <property type="entry name" value="Chaperone J-domain"/>
    <property type="match status" value="1"/>
</dbReference>
<organism evidence="1 2">
    <name type="scientific">Defluviimonas salinarum</name>
    <dbReference type="NCBI Taxonomy" id="2992147"/>
    <lineage>
        <taxon>Bacteria</taxon>
        <taxon>Pseudomonadati</taxon>
        <taxon>Pseudomonadota</taxon>
        <taxon>Alphaproteobacteria</taxon>
        <taxon>Rhodobacterales</taxon>
        <taxon>Paracoccaceae</taxon>
        <taxon>Albidovulum</taxon>
    </lineage>
</organism>
<evidence type="ECO:0000313" key="1">
    <source>
        <dbReference type="EMBL" id="MCW3782482.1"/>
    </source>
</evidence>
<reference evidence="1 2" key="1">
    <citation type="submission" date="2022-10" db="EMBL/GenBank/DDBJ databases">
        <title>Defluviimonas sp. CAU 1641 isolated from mud.</title>
        <authorList>
            <person name="Kim W."/>
        </authorList>
    </citation>
    <scope>NUCLEOTIDE SEQUENCE [LARGE SCALE GENOMIC DNA]</scope>
    <source>
        <strain evidence="1 2">CAU 1641</strain>
    </source>
</reference>
<dbReference type="InterPro" id="IPR036869">
    <property type="entry name" value="J_dom_sf"/>
</dbReference>
<dbReference type="CDD" id="cd06257">
    <property type="entry name" value="DnaJ"/>
    <property type="match status" value="1"/>
</dbReference>
<keyword evidence="2" id="KW-1185">Reference proteome</keyword>
<dbReference type="Proteomes" id="UP001207582">
    <property type="component" value="Unassembled WGS sequence"/>
</dbReference>
<protein>
    <submittedName>
        <fullName evidence="1">J domain-containing protein</fullName>
    </submittedName>
</protein>
<dbReference type="Gene3D" id="1.10.287.110">
    <property type="entry name" value="DnaJ domain"/>
    <property type="match status" value="1"/>
</dbReference>